<feature type="region of interest" description="Disordered" evidence="1">
    <location>
        <begin position="1"/>
        <end position="22"/>
    </location>
</feature>
<dbReference type="Gene3D" id="2.150.10.10">
    <property type="entry name" value="Serralysin-like metalloprotease, C-terminal"/>
    <property type="match status" value="1"/>
</dbReference>
<feature type="region of interest" description="Disordered" evidence="1">
    <location>
        <begin position="104"/>
        <end position="136"/>
    </location>
</feature>
<protein>
    <submittedName>
        <fullName evidence="2">Uncharacterized protein</fullName>
    </submittedName>
</protein>
<dbReference type="Pfam" id="PF00353">
    <property type="entry name" value="HemolysinCabind"/>
    <property type="match status" value="2"/>
</dbReference>
<reference evidence="2" key="1">
    <citation type="submission" date="2021-05" db="EMBL/GenBank/DDBJ databases">
        <authorList>
            <person name="Pietrasiak N."/>
            <person name="Ward R."/>
            <person name="Stajich J.E."/>
            <person name="Kurbessoian T."/>
        </authorList>
    </citation>
    <scope>NUCLEOTIDE SEQUENCE</scope>
    <source>
        <strain evidence="2">UHER 2000/2452</strain>
    </source>
</reference>
<proteinExistence type="predicted"/>
<reference evidence="2" key="2">
    <citation type="journal article" date="2022" name="Microbiol. Resour. Announc.">
        <title>Metagenome Sequencing to Explore Phylogenomics of Terrestrial Cyanobacteria.</title>
        <authorList>
            <person name="Ward R.D."/>
            <person name="Stajich J.E."/>
            <person name="Johansen J.R."/>
            <person name="Huntemann M."/>
            <person name="Clum A."/>
            <person name="Foster B."/>
            <person name="Foster B."/>
            <person name="Roux S."/>
            <person name="Palaniappan K."/>
            <person name="Varghese N."/>
            <person name="Mukherjee S."/>
            <person name="Reddy T.B.K."/>
            <person name="Daum C."/>
            <person name="Copeland A."/>
            <person name="Chen I.A."/>
            <person name="Ivanova N.N."/>
            <person name="Kyrpides N.C."/>
            <person name="Shapiro N."/>
            <person name="Eloe-Fadrosh E.A."/>
            <person name="Pietrasiak N."/>
        </authorList>
    </citation>
    <scope>NUCLEOTIDE SEQUENCE</scope>
    <source>
        <strain evidence="2">UHER 2000/2452</strain>
    </source>
</reference>
<accession>A0A951ULU1</accession>
<dbReference type="InterPro" id="IPR011049">
    <property type="entry name" value="Serralysin-like_metalloprot_C"/>
</dbReference>
<dbReference type="AlphaFoldDB" id="A0A951ULU1"/>
<dbReference type="InterPro" id="IPR018511">
    <property type="entry name" value="Hemolysin-typ_Ca-bd_CS"/>
</dbReference>
<evidence type="ECO:0000313" key="3">
    <source>
        <dbReference type="Proteomes" id="UP000757435"/>
    </source>
</evidence>
<dbReference type="InterPro" id="IPR001343">
    <property type="entry name" value="Hemolysn_Ca-bd"/>
</dbReference>
<dbReference type="Proteomes" id="UP000757435">
    <property type="component" value="Unassembled WGS sequence"/>
</dbReference>
<dbReference type="SUPFAM" id="SSF51120">
    <property type="entry name" value="beta-Roll"/>
    <property type="match status" value="1"/>
</dbReference>
<name>A0A951ULU1_9CYAN</name>
<comment type="caution">
    <text evidence="2">The sequence shown here is derived from an EMBL/GenBank/DDBJ whole genome shotgun (WGS) entry which is preliminary data.</text>
</comment>
<dbReference type="PROSITE" id="PS00330">
    <property type="entry name" value="HEMOLYSIN_CALCIUM"/>
    <property type="match status" value="1"/>
</dbReference>
<dbReference type="EMBL" id="JAHHHD010000001">
    <property type="protein sequence ID" value="MBW4657233.1"/>
    <property type="molecule type" value="Genomic_DNA"/>
</dbReference>
<sequence length="246" mass="26007">MSKKSQNGKNSKKTQSSSITDEQKQIFETLVSDVSSSFEDSASDTSVGQLKTDVESALSDQTVTRSELKTIVKDIFTVLDSDEINDEEARTIFDDLQEVIAVSTSSQSNDELTGTDGDDILSGGTGNDRLTGTSSTQAGKDEIDLLIGGSGKDTFVLGNASKTFYDDGKSDTQGSADYAAILDFNPKKDTIQLKGSSSSYSVGALPDNLNITGTGIYYQSSGSESELIGVVVDVTLSDLSKGFTFA</sequence>
<organism evidence="2 3">
    <name type="scientific">Drouetiella hepatica Uher 2000/2452</name>
    <dbReference type="NCBI Taxonomy" id="904376"/>
    <lineage>
        <taxon>Bacteria</taxon>
        <taxon>Bacillati</taxon>
        <taxon>Cyanobacteriota</taxon>
        <taxon>Cyanophyceae</taxon>
        <taxon>Oculatellales</taxon>
        <taxon>Oculatellaceae</taxon>
        <taxon>Drouetiella</taxon>
    </lineage>
</organism>
<dbReference type="PRINTS" id="PR00313">
    <property type="entry name" value="CABNDNGRPT"/>
</dbReference>
<feature type="compositionally biased region" description="Low complexity" evidence="1">
    <location>
        <begin position="1"/>
        <end position="18"/>
    </location>
</feature>
<dbReference type="GO" id="GO:0005509">
    <property type="term" value="F:calcium ion binding"/>
    <property type="evidence" value="ECO:0007669"/>
    <property type="project" value="InterPro"/>
</dbReference>
<evidence type="ECO:0000313" key="2">
    <source>
        <dbReference type="EMBL" id="MBW4657233.1"/>
    </source>
</evidence>
<evidence type="ECO:0000256" key="1">
    <source>
        <dbReference type="SAM" id="MobiDB-lite"/>
    </source>
</evidence>
<gene>
    <name evidence="2" type="ORF">KME15_01035</name>
</gene>